<accession>A7ITW1</accession>
<name>A7ITW1_PBCVM</name>
<protein>
    <submittedName>
        <fullName evidence="1">Uncharacterized protein m231R</fullName>
    </submittedName>
</protein>
<gene>
    <name evidence="1" type="primary">m231R</name>
    <name evidence="1" type="ORF">MT325_m231R</name>
</gene>
<evidence type="ECO:0000313" key="2">
    <source>
        <dbReference type="Proteomes" id="UP000246715"/>
    </source>
</evidence>
<organism evidence="1 2">
    <name type="scientific">Paramecium bursaria Chlorella virus MT325</name>
    <name type="common">PBCV-MT325</name>
    <dbReference type="NCBI Taxonomy" id="346932"/>
    <lineage>
        <taxon>Viruses</taxon>
        <taxon>Varidnaviria</taxon>
        <taxon>Bamfordvirae</taxon>
        <taxon>Nucleocytoviricota</taxon>
        <taxon>Megaviricetes</taxon>
        <taxon>Algavirales</taxon>
        <taxon>Phycodnaviridae</taxon>
        <taxon>Chlorovirus</taxon>
        <taxon>Chlorovirus conductrix</taxon>
        <taxon>Paramecium bursaria Chlorella virus A1</taxon>
    </lineage>
</organism>
<organismHost>
    <name type="scientific">Paramecium bursaria</name>
    <dbReference type="NCBI Taxonomy" id="74790"/>
</organismHost>
<proteinExistence type="predicted"/>
<dbReference type="Proteomes" id="UP000246715">
    <property type="component" value="Segment"/>
</dbReference>
<reference evidence="1 2" key="1">
    <citation type="journal article" date="2007" name="Virology">
        <title>Sequence and annotation of the 314-kb MT325 and the 321-kb FR483 viruses that infect Chlorella Pbi.</title>
        <authorList>
            <person name="Fitzgerald L.A."/>
            <person name="Graves M.V."/>
            <person name="Li X."/>
            <person name="Feldblyum T."/>
            <person name="Hartigan J."/>
            <person name="Van Etten J.L."/>
        </authorList>
    </citation>
    <scope>NUCLEOTIDE SEQUENCE [LARGE SCALE GENOMIC DNA]</scope>
    <source>
        <strain evidence="1 2">MT325</strain>
    </source>
</reference>
<evidence type="ECO:0000313" key="1">
    <source>
        <dbReference type="EMBL" id="ABT13785.1"/>
    </source>
</evidence>
<dbReference type="EMBL" id="DQ491001">
    <property type="protein sequence ID" value="ABT13785.1"/>
    <property type="molecule type" value="Genomic_DNA"/>
</dbReference>
<sequence>MYRILCHNGLSTASGDSCKYTVAFVHRRDRIFLPLIKRVRQSSLERSHFCLHFCWSICLCFVDIQLYRQM</sequence>